<keyword evidence="4" id="KW-1185">Reference proteome</keyword>
<dbReference type="PROSITE" id="PS50089">
    <property type="entry name" value="ZF_RING_2"/>
    <property type="match status" value="1"/>
</dbReference>
<name>A0A8B9AW20_PHODC</name>
<keyword evidence="1" id="KW-0863">Zinc-finger</keyword>
<evidence type="ECO:0000256" key="1">
    <source>
        <dbReference type="PROSITE-ProRule" id="PRU00175"/>
    </source>
</evidence>
<reference evidence="4" key="1">
    <citation type="journal article" date="2019" name="Nat. Commun.">
        <title>Genome-wide association mapping of date palm fruit traits.</title>
        <authorList>
            <person name="Hazzouri K.M."/>
            <person name="Gros-Balthazard M."/>
            <person name="Flowers J.M."/>
            <person name="Copetti D."/>
            <person name="Lemansour A."/>
            <person name="Lebrun M."/>
            <person name="Masmoudi K."/>
            <person name="Ferrand S."/>
            <person name="Dhar M.I."/>
            <person name="Fresquez Z.A."/>
            <person name="Rosas U."/>
            <person name="Zhang J."/>
            <person name="Talag J."/>
            <person name="Lee S."/>
            <person name="Kudrna D."/>
            <person name="Powell R.F."/>
            <person name="Leitch I.J."/>
            <person name="Krueger R.R."/>
            <person name="Wing R.A."/>
            <person name="Amiri K.M.A."/>
            <person name="Purugganan M.D."/>
        </authorList>
    </citation>
    <scope>NUCLEOTIDE SEQUENCE [LARGE SCALE GENOMIC DNA]</scope>
    <source>
        <strain evidence="4">cv. Khalas</strain>
    </source>
</reference>
<dbReference type="KEGG" id="pda:120113095"/>
<evidence type="ECO:0000313" key="4">
    <source>
        <dbReference type="Proteomes" id="UP000228380"/>
    </source>
</evidence>
<reference evidence="5" key="2">
    <citation type="submission" date="2025-08" db="UniProtKB">
        <authorList>
            <consortium name="RefSeq"/>
        </authorList>
    </citation>
    <scope>IDENTIFICATION</scope>
    <source>
        <tissue evidence="5">Young leaves</tissue>
    </source>
</reference>
<dbReference type="RefSeq" id="XP_038989787.1">
    <property type="nucleotide sequence ID" value="XM_039133859.1"/>
</dbReference>
<evidence type="ECO:0000256" key="2">
    <source>
        <dbReference type="SAM" id="MobiDB-lite"/>
    </source>
</evidence>
<feature type="region of interest" description="Disordered" evidence="2">
    <location>
        <begin position="312"/>
        <end position="340"/>
    </location>
</feature>
<dbReference type="OrthoDB" id="1887047at2759"/>
<keyword evidence="1" id="KW-0479">Metal-binding</keyword>
<organism evidence="4 5">
    <name type="scientific">Phoenix dactylifera</name>
    <name type="common">Date palm</name>
    <dbReference type="NCBI Taxonomy" id="42345"/>
    <lineage>
        <taxon>Eukaryota</taxon>
        <taxon>Viridiplantae</taxon>
        <taxon>Streptophyta</taxon>
        <taxon>Embryophyta</taxon>
        <taxon>Tracheophyta</taxon>
        <taxon>Spermatophyta</taxon>
        <taxon>Magnoliopsida</taxon>
        <taxon>Liliopsida</taxon>
        <taxon>Arecaceae</taxon>
        <taxon>Coryphoideae</taxon>
        <taxon>Phoeniceae</taxon>
        <taxon>Phoenix</taxon>
    </lineage>
</organism>
<proteinExistence type="predicted"/>
<sequence>MDDMVPGSQSRYRHRNEGRSVSDSGQARSFSLPATHEYFLSGSAGSMAYSSPSNSTMAGLMRSQVPNDMENVVLPTNTQSHHFGWNVPPGYWGGFQDRRIQAPAEDTSRTLPSHSHGIPISGSDIVGARTWLGHSPSLQLGQSYLDVAGNVPMGCMSNTNAGQNAFQLDGSAGDRHWREYGVMPSLYQPWSYQNQSTDGGFLSASLGNNTLLGTWFHDQRGDVGGHSYQTIAPHLDAGLLETGLGGNWTGGYQSHNNNNNPGVDNIYSHGTMLDDGGQASEQTAPYAYDRIAEDAVRGAYEFDYWIAHGRPPSPAAHASSSAPPIPYGSSPEPQEQGQSIEQGVPTANYPWLLPKASPSFQRQTRDLMFSPYNEAGGARSFQSYYDQTISDQAVLRDPTKSGQGSWFPACAGQVAGADAGGSSSSAFPKPIRVTPTGSSPRAIPPHFATGHRDQPVIIDDKEEPFLLFGRPLLPQRSAKQASSSRRLKRRHDQSDLTPSDLQLPLRHTRIRADSGDDMPELLGYKCQLCNMDLALKPTGSSNDAVPVHVVLPCGHSYHSSCFEEVHGFVGRNENPPCVCCSEGGAERRN</sequence>
<dbReference type="AlphaFoldDB" id="A0A8B9AW20"/>
<evidence type="ECO:0000313" key="5">
    <source>
        <dbReference type="RefSeq" id="XP_038989787.1"/>
    </source>
</evidence>
<feature type="region of interest" description="Disordered" evidence="2">
    <location>
        <begin position="1"/>
        <end position="27"/>
    </location>
</feature>
<dbReference type="SUPFAM" id="SSF57850">
    <property type="entry name" value="RING/U-box"/>
    <property type="match status" value="1"/>
</dbReference>
<feature type="domain" description="RING-type" evidence="3">
    <location>
        <begin position="526"/>
        <end position="581"/>
    </location>
</feature>
<feature type="compositionally biased region" description="Polar residues" evidence="2">
    <location>
        <begin position="331"/>
        <end position="340"/>
    </location>
</feature>
<evidence type="ECO:0000259" key="3">
    <source>
        <dbReference type="PROSITE" id="PS50089"/>
    </source>
</evidence>
<dbReference type="PANTHER" id="PTHR31150">
    <property type="entry name" value="EXPRESSED PROTEIN"/>
    <property type="match status" value="1"/>
</dbReference>
<protein>
    <submittedName>
        <fullName evidence="5">Uncharacterized protein LOC120113095</fullName>
    </submittedName>
</protein>
<gene>
    <name evidence="5" type="primary">LOC120113095</name>
</gene>
<dbReference type="PANTHER" id="PTHR31150:SF32">
    <property type="entry name" value="RING_U-BOX SUPERFAMILY PROTEIN"/>
    <property type="match status" value="1"/>
</dbReference>
<keyword evidence="1" id="KW-0862">Zinc</keyword>
<dbReference type="InterPro" id="IPR001841">
    <property type="entry name" value="Znf_RING"/>
</dbReference>
<dbReference type="GeneID" id="120113095"/>
<feature type="region of interest" description="Disordered" evidence="2">
    <location>
        <begin position="476"/>
        <end position="499"/>
    </location>
</feature>
<accession>A0A8B9AW20</accession>
<dbReference type="Proteomes" id="UP000228380">
    <property type="component" value="Chromosome 14"/>
</dbReference>
<dbReference type="GO" id="GO:0008270">
    <property type="term" value="F:zinc ion binding"/>
    <property type="evidence" value="ECO:0007669"/>
    <property type="project" value="UniProtKB-KW"/>
</dbReference>